<feature type="compositionally biased region" description="Low complexity" evidence="1">
    <location>
        <begin position="67"/>
        <end position="88"/>
    </location>
</feature>
<dbReference type="InterPro" id="IPR028322">
    <property type="entry name" value="PNRC-like_rgn"/>
</dbReference>
<dbReference type="GeneID" id="19320589"/>
<dbReference type="Pfam" id="PF15365">
    <property type="entry name" value="PNRC"/>
    <property type="match status" value="1"/>
</dbReference>
<dbReference type="GO" id="GO:0016071">
    <property type="term" value="P:mRNA metabolic process"/>
    <property type="evidence" value="ECO:0007669"/>
    <property type="project" value="UniProtKB-ARBA"/>
</dbReference>
<dbReference type="eggNOG" id="ENOG502RBQ4">
    <property type="taxonomic scope" value="Eukaryota"/>
</dbReference>
<feature type="compositionally biased region" description="Low complexity" evidence="1">
    <location>
        <begin position="49"/>
        <end position="60"/>
    </location>
</feature>
<reference evidence="2 3" key="1">
    <citation type="journal article" date="2013" name="Plant Cell">
        <title>The transition from a phytopathogenic smut ancestor to an anamorphic biocontrol agent deciphered by comparative whole-genome analysis.</title>
        <authorList>
            <person name="Lefebvre F."/>
            <person name="Joly D.L."/>
            <person name="Labbe C."/>
            <person name="Teichmann B."/>
            <person name="Linning R."/>
            <person name="Belzile F."/>
            <person name="Bakkeren G."/>
            <person name="Belanger R.R."/>
        </authorList>
    </citation>
    <scope>NUCLEOTIDE SEQUENCE [LARGE SCALE GENOMIC DNA]</scope>
    <source>
        <strain evidence="2 3">PF-1</strain>
    </source>
</reference>
<feature type="region of interest" description="Disordered" evidence="1">
    <location>
        <begin position="406"/>
        <end position="554"/>
    </location>
</feature>
<feature type="compositionally biased region" description="Low complexity" evidence="1">
    <location>
        <begin position="521"/>
        <end position="531"/>
    </location>
</feature>
<dbReference type="OrthoDB" id="2142961at2759"/>
<dbReference type="Proteomes" id="UP000053664">
    <property type="component" value="Unassembled WGS sequence"/>
</dbReference>
<evidence type="ECO:0000313" key="3">
    <source>
        <dbReference type="Proteomes" id="UP000053664"/>
    </source>
</evidence>
<gene>
    <name evidence="2" type="ORF">PFL1_06514</name>
</gene>
<feature type="region of interest" description="Disordered" evidence="1">
    <location>
        <begin position="1"/>
        <end position="202"/>
    </location>
</feature>
<dbReference type="RefSeq" id="XP_007882250.1">
    <property type="nucleotide sequence ID" value="XM_007884059.1"/>
</dbReference>
<feature type="compositionally biased region" description="Basic and acidic residues" evidence="1">
    <location>
        <begin position="143"/>
        <end position="153"/>
    </location>
</feature>
<dbReference type="AlphaFoldDB" id="A0A061H177"/>
<feature type="region of interest" description="Disordered" evidence="1">
    <location>
        <begin position="264"/>
        <end position="292"/>
    </location>
</feature>
<sequence>MLATMRPTHAYTHAAPVHSRPDSRASSHSSSPAATPSRTRADKARTRPANNAASSTAMASGRKSSNQRKSAQAKSQQQSQQQRQSTSTTPDASVDDFSKISSQDMAAAQPASQVPGLLSLSKPLSELQDDSSAGFSPAKGKKARSDAANKRADGGQQRNRQQRSASPPTDAAATTTAKNAHSGGAKGASRSARRNNRGGADRADASVDLLSKSAPSASLAHAKSAQKGAKAVEAAVATVAEPSSGLTWQQEMLGFGSGTLGSKASADLRKTGSSGGGSNKRHVTSSIGPKHDGVLAQPQQIQISDSSALTWQQEQKVGTGIGEWPRRPSGCWPLCCCCCAGGGGAKRRNGPQYDVFADARDAETFGGGSGCVLVEGKTRRRARAGSVGSGPSAAVAGKAANAAKASARGKQAGGGSGGDVPLHIDDLFNSSSDHATSGKNHRRGQSAAVSFASVENGLQQQPSTPAKKPHHHQPQQQQQSGQHPSVAAAIAYAGPNFHNSPSPASLPAPKFSTRMNKVDNGSGSIPPSSLGAGSGSGSGSSSSGSGSEDDEYEARRTIRSTTAPAEIHLEPPSPPAPAAVAVAAKEVPAAHVEAKKTIEPGATVESLLVRMMGGVKFSV</sequence>
<feature type="compositionally biased region" description="Polar residues" evidence="1">
    <location>
        <begin position="428"/>
        <end position="438"/>
    </location>
</feature>
<evidence type="ECO:0000256" key="1">
    <source>
        <dbReference type="SAM" id="MobiDB-lite"/>
    </source>
</evidence>
<dbReference type="EMBL" id="KE361649">
    <property type="protein sequence ID" value="EPQ25839.1"/>
    <property type="molecule type" value="Genomic_DNA"/>
</dbReference>
<feature type="compositionally biased region" description="Polar residues" evidence="1">
    <location>
        <begin position="156"/>
        <end position="167"/>
    </location>
</feature>
<feature type="compositionally biased region" description="Low complexity" evidence="1">
    <location>
        <begin position="474"/>
        <end position="485"/>
    </location>
</feature>
<protein>
    <submittedName>
        <fullName evidence="2">Uncharacterized protein</fullName>
    </submittedName>
</protein>
<name>A0A061H177_9BASI</name>
<organism evidence="2 3">
    <name type="scientific">Pseudozyma flocculosa PF-1</name>
    <dbReference type="NCBI Taxonomy" id="1277687"/>
    <lineage>
        <taxon>Eukaryota</taxon>
        <taxon>Fungi</taxon>
        <taxon>Dikarya</taxon>
        <taxon>Basidiomycota</taxon>
        <taxon>Ustilaginomycotina</taxon>
        <taxon>Ustilaginomycetes</taxon>
        <taxon>Ustilaginales</taxon>
        <taxon>Ustilaginaceae</taxon>
        <taxon>Pseudozyma</taxon>
    </lineage>
</organism>
<evidence type="ECO:0000313" key="2">
    <source>
        <dbReference type="EMBL" id="EPQ25839.1"/>
    </source>
</evidence>
<feature type="compositionally biased region" description="Low complexity" evidence="1">
    <location>
        <begin position="26"/>
        <end position="38"/>
    </location>
</feature>
<dbReference type="KEGG" id="pfp:PFL1_06514"/>
<proteinExistence type="predicted"/>
<dbReference type="HOGENOM" id="CLU_542897_0_0_1"/>
<accession>A0A061H177</accession>